<feature type="transmembrane region" description="Helical" evidence="6">
    <location>
        <begin position="163"/>
        <end position="188"/>
    </location>
</feature>
<evidence type="ECO:0000256" key="2">
    <source>
        <dbReference type="ARBA" id="ARBA00022692"/>
    </source>
</evidence>
<keyword evidence="4 6" id="KW-0472">Membrane</keyword>
<feature type="transmembrane region" description="Helical" evidence="6">
    <location>
        <begin position="474"/>
        <end position="492"/>
    </location>
</feature>
<dbReference type="Pfam" id="PF07690">
    <property type="entry name" value="MFS_1"/>
    <property type="match status" value="1"/>
</dbReference>
<feature type="region of interest" description="Disordered" evidence="5">
    <location>
        <begin position="1"/>
        <end position="20"/>
    </location>
</feature>
<feature type="transmembrane region" description="Helical" evidence="6">
    <location>
        <begin position="307"/>
        <end position="327"/>
    </location>
</feature>
<accession>A0A9P4JCG9</accession>
<evidence type="ECO:0000256" key="3">
    <source>
        <dbReference type="ARBA" id="ARBA00022989"/>
    </source>
</evidence>
<dbReference type="PROSITE" id="PS50850">
    <property type="entry name" value="MFS"/>
    <property type="match status" value="1"/>
</dbReference>
<keyword evidence="3 6" id="KW-1133">Transmembrane helix</keyword>
<feature type="transmembrane region" description="Helical" evidence="6">
    <location>
        <begin position="270"/>
        <end position="287"/>
    </location>
</feature>
<dbReference type="PANTHER" id="PTHR42718:SF1">
    <property type="entry name" value="LOW AFFINITY AMMONIUM TRANSPORTER"/>
    <property type="match status" value="1"/>
</dbReference>
<dbReference type="OrthoDB" id="2428527at2759"/>
<feature type="transmembrane region" description="Helical" evidence="6">
    <location>
        <begin position="34"/>
        <end position="56"/>
    </location>
</feature>
<dbReference type="PANTHER" id="PTHR42718">
    <property type="entry name" value="MAJOR FACILITATOR SUPERFAMILY MULTIDRUG TRANSPORTER MFSC"/>
    <property type="match status" value="1"/>
</dbReference>
<feature type="transmembrane region" description="Helical" evidence="6">
    <location>
        <begin position="194"/>
        <end position="218"/>
    </location>
</feature>
<feature type="transmembrane region" description="Helical" evidence="6">
    <location>
        <begin position="347"/>
        <end position="365"/>
    </location>
</feature>
<evidence type="ECO:0000256" key="4">
    <source>
        <dbReference type="ARBA" id="ARBA00023136"/>
    </source>
</evidence>
<keyword evidence="2 6" id="KW-0812">Transmembrane</keyword>
<feature type="transmembrane region" description="Helical" evidence="6">
    <location>
        <begin position="102"/>
        <end position="122"/>
    </location>
</feature>
<comment type="subcellular location">
    <subcellularLocation>
        <location evidence="1">Membrane</location>
        <topology evidence="1">Multi-pass membrane protein</topology>
    </subcellularLocation>
</comment>
<evidence type="ECO:0000313" key="8">
    <source>
        <dbReference type="EMBL" id="KAF2156319.1"/>
    </source>
</evidence>
<keyword evidence="9" id="KW-1185">Reference proteome</keyword>
<dbReference type="SUPFAM" id="SSF103473">
    <property type="entry name" value="MFS general substrate transporter"/>
    <property type="match status" value="2"/>
</dbReference>
<dbReference type="InterPro" id="IPR036259">
    <property type="entry name" value="MFS_trans_sf"/>
</dbReference>
<dbReference type="InterPro" id="IPR020846">
    <property type="entry name" value="MFS_dom"/>
</dbReference>
<feature type="domain" description="Major facilitator superfamily (MFS) profile" evidence="7">
    <location>
        <begin position="34"/>
        <end position="498"/>
    </location>
</feature>
<dbReference type="EMBL" id="ML996082">
    <property type="protein sequence ID" value="KAF2156319.1"/>
    <property type="molecule type" value="Genomic_DNA"/>
</dbReference>
<proteinExistence type="predicted"/>
<dbReference type="InterPro" id="IPR011701">
    <property type="entry name" value="MFS"/>
</dbReference>
<dbReference type="Proteomes" id="UP000799439">
    <property type="component" value="Unassembled WGS sequence"/>
</dbReference>
<feature type="transmembrane region" description="Helical" evidence="6">
    <location>
        <begin position="433"/>
        <end position="454"/>
    </location>
</feature>
<evidence type="ECO:0000256" key="6">
    <source>
        <dbReference type="SAM" id="Phobius"/>
    </source>
</evidence>
<dbReference type="CDD" id="cd17476">
    <property type="entry name" value="MFS_Amf1_MDR_like"/>
    <property type="match status" value="1"/>
</dbReference>
<dbReference type="Gene3D" id="1.20.1720.10">
    <property type="entry name" value="Multidrug resistance protein D"/>
    <property type="match status" value="1"/>
</dbReference>
<gene>
    <name evidence="8" type="ORF">K461DRAFT_291249</name>
</gene>
<evidence type="ECO:0000256" key="1">
    <source>
        <dbReference type="ARBA" id="ARBA00004141"/>
    </source>
</evidence>
<dbReference type="GO" id="GO:0022857">
    <property type="term" value="F:transmembrane transporter activity"/>
    <property type="evidence" value="ECO:0007669"/>
    <property type="project" value="InterPro"/>
</dbReference>
<dbReference type="GO" id="GO:0016020">
    <property type="term" value="C:membrane"/>
    <property type="evidence" value="ECO:0007669"/>
    <property type="project" value="UniProtKB-SubCell"/>
</dbReference>
<dbReference type="Gene3D" id="1.20.1250.20">
    <property type="entry name" value="MFS general substrate transporter like domains"/>
    <property type="match status" value="1"/>
</dbReference>
<evidence type="ECO:0000313" key="9">
    <source>
        <dbReference type="Proteomes" id="UP000799439"/>
    </source>
</evidence>
<organism evidence="8 9">
    <name type="scientific">Myriangium duriaei CBS 260.36</name>
    <dbReference type="NCBI Taxonomy" id="1168546"/>
    <lineage>
        <taxon>Eukaryota</taxon>
        <taxon>Fungi</taxon>
        <taxon>Dikarya</taxon>
        <taxon>Ascomycota</taxon>
        <taxon>Pezizomycotina</taxon>
        <taxon>Dothideomycetes</taxon>
        <taxon>Dothideomycetidae</taxon>
        <taxon>Myriangiales</taxon>
        <taxon>Myriangiaceae</taxon>
        <taxon>Myriangium</taxon>
    </lineage>
</organism>
<protein>
    <submittedName>
        <fullName evidence="8">MFS general substrate transporter</fullName>
    </submittedName>
</protein>
<evidence type="ECO:0000259" key="7">
    <source>
        <dbReference type="PROSITE" id="PS50850"/>
    </source>
</evidence>
<feature type="transmembrane region" description="Helical" evidence="6">
    <location>
        <begin position="128"/>
        <end position="151"/>
    </location>
</feature>
<reference evidence="8" key="1">
    <citation type="journal article" date="2020" name="Stud. Mycol.">
        <title>101 Dothideomycetes genomes: a test case for predicting lifestyles and emergence of pathogens.</title>
        <authorList>
            <person name="Haridas S."/>
            <person name="Albert R."/>
            <person name="Binder M."/>
            <person name="Bloem J."/>
            <person name="Labutti K."/>
            <person name="Salamov A."/>
            <person name="Andreopoulos B."/>
            <person name="Baker S."/>
            <person name="Barry K."/>
            <person name="Bills G."/>
            <person name="Bluhm B."/>
            <person name="Cannon C."/>
            <person name="Castanera R."/>
            <person name="Culley D."/>
            <person name="Daum C."/>
            <person name="Ezra D."/>
            <person name="Gonzalez J."/>
            <person name="Henrissat B."/>
            <person name="Kuo A."/>
            <person name="Liang C."/>
            <person name="Lipzen A."/>
            <person name="Lutzoni F."/>
            <person name="Magnuson J."/>
            <person name="Mondo S."/>
            <person name="Nolan M."/>
            <person name="Ohm R."/>
            <person name="Pangilinan J."/>
            <person name="Park H.-J."/>
            <person name="Ramirez L."/>
            <person name="Alfaro M."/>
            <person name="Sun H."/>
            <person name="Tritt A."/>
            <person name="Yoshinaga Y."/>
            <person name="Zwiers L.-H."/>
            <person name="Turgeon B."/>
            <person name="Goodwin S."/>
            <person name="Spatafora J."/>
            <person name="Crous P."/>
            <person name="Grigoriev I."/>
        </authorList>
    </citation>
    <scope>NUCLEOTIDE SEQUENCE</scope>
    <source>
        <strain evidence="8">CBS 260.36</strain>
    </source>
</reference>
<name>A0A9P4JCG9_9PEZI</name>
<feature type="transmembrane region" description="Helical" evidence="6">
    <location>
        <begin position="401"/>
        <end position="421"/>
    </location>
</feature>
<sequence length="509" mass="54944">MADMELERSDNSQTMEHIDTDPFHVPSMPFTREVIMLIAVCSAQVMVQAVLAQGILPGTLIGRAFGIPDNEVSWGPAAYGMTSGALMLPSGRIGDIVGHRPLFIIAWAIFSISSIMAGLSFYSKSFIFYALCRGLQGVAAATLVPCALAILGSVYRDGPRKNLVFSLYAAGSPVGYTLGCVFSALIAQLSDWTWMFYLTGIVCALCAVLSYLSIPRVLQDMHDAEAKDDASRPEKQELDYAGALLGVGGLVLFCSAWNLAPSRGWSRPEVISTLVLGLILIVLFVLVERKVEQPLIPINDLCGEALLVLVIMAFGWASFGIMIYYLLNFTINLRKDSLLNTAAQQLPVPFAGLIASWLNTVSLAAGFLPADILAFSLVWFTTSCIILATMPVHQSYWIQTFWFYVIAPFGMDLSFPSATLLMSQLVPPRQQGIAASLIATVVYYSQSIGLGIAGTVESQVSNGNILRGYRGACYSSIILAGLGLVLGIGPILRSRVKRQRPESPISGKG</sequence>
<feature type="transmembrane region" description="Helical" evidence="6">
    <location>
        <begin position="372"/>
        <end position="389"/>
    </location>
</feature>
<comment type="caution">
    <text evidence="8">The sequence shown here is derived from an EMBL/GenBank/DDBJ whole genome shotgun (WGS) entry which is preliminary data.</text>
</comment>
<feature type="transmembrane region" description="Helical" evidence="6">
    <location>
        <begin position="238"/>
        <end position="258"/>
    </location>
</feature>
<evidence type="ECO:0000256" key="5">
    <source>
        <dbReference type="SAM" id="MobiDB-lite"/>
    </source>
</evidence>
<dbReference type="AlphaFoldDB" id="A0A9P4JCG9"/>